<dbReference type="Pfam" id="PF22706">
    <property type="entry name" value="Tex_central_region"/>
    <property type="match status" value="1"/>
</dbReference>
<feature type="domain" description="Tex-like protein N-terminal" evidence="1">
    <location>
        <begin position="6"/>
        <end position="76"/>
    </location>
</feature>
<dbReference type="GO" id="GO:0003729">
    <property type="term" value="F:mRNA binding"/>
    <property type="evidence" value="ECO:0007669"/>
    <property type="project" value="TreeGrafter"/>
</dbReference>
<dbReference type="GO" id="GO:0003735">
    <property type="term" value="F:structural constituent of ribosome"/>
    <property type="evidence" value="ECO:0007669"/>
    <property type="project" value="TreeGrafter"/>
</dbReference>
<dbReference type="Pfam" id="PF09371">
    <property type="entry name" value="Tex_N"/>
    <property type="match status" value="1"/>
</dbReference>
<dbReference type="FunFam" id="1.10.10.650:FF:000001">
    <property type="entry name" value="S1 RNA-binding domain 1"/>
    <property type="match status" value="1"/>
</dbReference>
<accession>E2NIL7</accession>
<reference evidence="3 4" key="2">
    <citation type="submission" date="2009-01" db="EMBL/GenBank/DDBJ databases">
        <title>Draft genome sequence of Bacteroides cellulosilyticus (DSM 14838).</title>
        <authorList>
            <person name="Sudarsanam P."/>
            <person name="Ley R."/>
            <person name="Guruge J."/>
            <person name="Turnbaugh P.J."/>
            <person name="Mahowald M."/>
            <person name="Liep D."/>
            <person name="Gordon J."/>
        </authorList>
    </citation>
    <scope>NUCLEOTIDE SEQUENCE [LARGE SCALE GENOMIC DNA]</scope>
    <source>
        <strain evidence="3 4">DSM 14838</strain>
    </source>
</reference>
<dbReference type="InterPro" id="IPR018974">
    <property type="entry name" value="Tex-like_N"/>
</dbReference>
<proteinExistence type="predicted"/>
<dbReference type="InterPro" id="IPR055179">
    <property type="entry name" value="Tex-like_central_region"/>
</dbReference>
<name>E2NIL7_9BACE</name>
<dbReference type="HOGENOM" id="CLU_009833_2_0_10"/>
<dbReference type="EMBL" id="ACCH01000316">
    <property type="protein sequence ID" value="EEF88235.1"/>
    <property type="molecule type" value="Genomic_DNA"/>
</dbReference>
<dbReference type="PANTHER" id="PTHR10724:SF10">
    <property type="entry name" value="S1 RNA-BINDING DOMAIN-CONTAINING PROTEIN 1"/>
    <property type="match status" value="1"/>
</dbReference>
<evidence type="ECO:0000313" key="4">
    <source>
        <dbReference type="Proteomes" id="UP000003711"/>
    </source>
</evidence>
<dbReference type="InterPro" id="IPR050437">
    <property type="entry name" value="Ribos_protein_bS1-like"/>
</dbReference>
<protein>
    <submittedName>
        <fullName evidence="3">Tex-like protein N-terminal domain protein</fullName>
    </submittedName>
</protein>
<sequence>MIQLFHRMISAALGISEKQIGHTLDLLEDGATIPFISRYRKEATGGLDEVQIEAIKTHYEKLNETAKRKETIINTISEQGKMTPELQKRIDETWDSTILEDIYLPYKPKRRTRAEVARQKGLEPLATLLMLQREPNPEKRAEAYVKGEVKDAEDALKGARDIIAEQVSEDEQARNTVRFAFLPASRHHRQSSERKRN</sequence>
<gene>
    <name evidence="3" type="ORF">BACCELL_04150</name>
</gene>
<dbReference type="AlphaFoldDB" id="E2NIL7"/>
<dbReference type="SUPFAM" id="SSF158832">
    <property type="entry name" value="Tex N-terminal region-like"/>
    <property type="match status" value="1"/>
</dbReference>
<dbReference type="Gene3D" id="1.10.3500.10">
    <property type="entry name" value="Tex N-terminal region-like"/>
    <property type="match status" value="1"/>
</dbReference>
<dbReference type="InterPro" id="IPR023323">
    <property type="entry name" value="Tex-like_dom_sf"/>
</dbReference>
<comment type="caution">
    <text evidence="3">The sequence shown here is derived from an EMBL/GenBank/DDBJ whole genome shotgun (WGS) entry which is preliminary data.</text>
</comment>
<evidence type="ECO:0000259" key="2">
    <source>
        <dbReference type="Pfam" id="PF22706"/>
    </source>
</evidence>
<feature type="domain" description="Tex-like central region" evidence="2">
    <location>
        <begin position="134"/>
        <end position="182"/>
    </location>
</feature>
<organism evidence="3 4">
    <name type="scientific">Bacteroides cellulosilyticus DSM 14838</name>
    <dbReference type="NCBI Taxonomy" id="537012"/>
    <lineage>
        <taxon>Bacteria</taxon>
        <taxon>Pseudomonadati</taxon>
        <taxon>Bacteroidota</taxon>
        <taxon>Bacteroidia</taxon>
        <taxon>Bacteroidales</taxon>
        <taxon>Bacteroidaceae</taxon>
        <taxon>Bacteroides</taxon>
    </lineage>
</organism>
<dbReference type="Gene3D" id="1.10.10.650">
    <property type="entry name" value="RuvA domain 2-like"/>
    <property type="match status" value="1"/>
</dbReference>
<dbReference type="Proteomes" id="UP000003711">
    <property type="component" value="Unassembled WGS sequence"/>
</dbReference>
<reference evidence="3 4" key="1">
    <citation type="submission" date="2008-12" db="EMBL/GenBank/DDBJ databases">
        <authorList>
            <person name="Fulton L."/>
            <person name="Clifton S."/>
            <person name="Fulton B."/>
            <person name="Xu J."/>
            <person name="Minx P."/>
            <person name="Pepin K.H."/>
            <person name="Johnson M."/>
            <person name="Bhonagiri V."/>
            <person name="Nash W.E."/>
            <person name="Mardis E.R."/>
            <person name="Wilson R.K."/>
        </authorList>
    </citation>
    <scope>NUCLEOTIDE SEQUENCE [LARGE SCALE GENOMIC DNA]</scope>
    <source>
        <strain evidence="3 4">DSM 14838</strain>
    </source>
</reference>
<dbReference type="PANTHER" id="PTHR10724">
    <property type="entry name" value="30S RIBOSOMAL PROTEIN S1"/>
    <property type="match status" value="1"/>
</dbReference>
<evidence type="ECO:0000259" key="1">
    <source>
        <dbReference type="Pfam" id="PF09371"/>
    </source>
</evidence>
<dbReference type="GO" id="GO:0006412">
    <property type="term" value="P:translation"/>
    <property type="evidence" value="ECO:0007669"/>
    <property type="project" value="TreeGrafter"/>
</dbReference>
<dbReference type="InterPro" id="IPR023319">
    <property type="entry name" value="Tex-like_HTH_dom_sf"/>
</dbReference>
<evidence type="ECO:0000313" key="3">
    <source>
        <dbReference type="EMBL" id="EEF88235.1"/>
    </source>
</evidence>